<dbReference type="EMBL" id="HBEQ01002796">
    <property type="protein sequence ID" value="CAD8514733.1"/>
    <property type="molecule type" value="Transcribed_RNA"/>
</dbReference>
<dbReference type="EMBL" id="HBEQ01002829">
    <property type="protein sequence ID" value="CAD8514742.1"/>
    <property type="molecule type" value="Transcribed_RNA"/>
</dbReference>
<evidence type="ECO:0000313" key="4">
    <source>
        <dbReference type="EMBL" id="CAD8514742.1"/>
    </source>
</evidence>
<dbReference type="AlphaFoldDB" id="A0A6U0N354"/>
<reference evidence="2" key="1">
    <citation type="submission" date="2021-01" db="EMBL/GenBank/DDBJ databases">
        <authorList>
            <person name="Corre E."/>
            <person name="Pelletier E."/>
            <person name="Niang G."/>
            <person name="Scheremetjew M."/>
            <person name="Finn R."/>
            <person name="Kale V."/>
            <person name="Holt S."/>
            <person name="Cochrane G."/>
            <person name="Meng A."/>
            <person name="Brown T."/>
            <person name="Cohen L."/>
        </authorList>
    </citation>
    <scope>NUCLEOTIDE SEQUENCE</scope>
    <source>
        <strain evidence="2">CCMP1723</strain>
    </source>
</reference>
<dbReference type="EMBL" id="HBEQ01002818">
    <property type="protein sequence ID" value="CAD8514738.1"/>
    <property type="molecule type" value="Transcribed_RNA"/>
</dbReference>
<proteinExistence type="predicted"/>
<evidence type="ECO:0000313" key="3">
    <source>
        <dbReference type="EMBL" id="CAD8514738.1"/>
    </source>
</evidence>
<dbReference type="Pfam" id="PF00612">
    <property type="entry name" value="IQ"/>
    <property type="match status" value="3"/>
</dbReference>
<dbReference type="EMBL" id="HBEQ01002800">
    <property type="protein sequence ID" value="CAD8514734.1"/>
    <property type="molecule type" value="Transcribed_RNA"/>
</dbReference>
<evidence type="ECO:0000313" key="1">
    <source>
        <dbReference type="EMBL" id="CAD8514733.1"/>
    </source>
</evidence>
<sequence length="128" mass="14721">MSKEVGLRKTIDAACSQHFGMIREAQKENMFESKASTIIQKNWRAFAVRRNLKIIRKAAVEIQAGCRGRAGRILAHEHNLKAAVSGRSAHFHEAATKIQKYWRGRWSRHVTHSFHGRKRYIDAVLQTN</sequence>
<organism evidence="2">
    <name type="scientific">Micromonas pusilla</name>
    <name type="common">Picoplanktonic green alga</name>
    <name type="synonym">Chromulina pusilla</name>
    <dbReference type="NCBI Taxonomy" id="38833"/>
    <lineage>
        <taxon>Eukaryota</taxon>
        <taxon>Viridiplantae</taxon>
        <taxon>Chlorophyta</taxon>
        <taxon>Mamiellophyceae</taxon>
        <taxon>Mamiellales</taxon>
        <taxon>Mamiellaceae</taxon>
        <taxon>Micromonas</taxon>
    </lineage>
</organism>
<evidence type="ECO:0000313" key="2">
    <source>
        <dbReference type="EMBL" id="CAD8514734.1"/>
    </source>
</evidence>
<accession>A0A6U0N354</accession>
<dbReference type="PROSITE" id="PS50096">
    <property type="entry name" value="IQ"/>
    <property type="match status" value="2"/>
</dbReference>
<gene>
    <name evidence="1" type="ORF">MCOM1403_LOCUS2158</name>
    <name evidence="2" type="ORF">MCOM1403_LOCUS2159</name>
    <name evidence="3" type="ORF">MCOM1403_LOCUS2163</name>
    <name evidence="4" type="ORF">MCOM1403_LOCUS2167</name>
    <name evidence="5" type="ORF">MCOM1403_LOCUS2169</name>
</gene>
<dbReference type="EMBL" id="HBEQ01002839">
    <property type="protein sequence ID" value="CAD8514744.1"/>
    <property type="molecule type" value="Transcribed_RNA"/>
</dbReference>
<dbReference type="Gene3D" id="1.20.5.190">
    <property type="match status" value="1"/>
</dbReference>
<dbReference type="InterPro" id="IPR027417">
    <property type="entry name" value="P-loop_NTPase"/>
</dbReference>
<protein>
    <submittedName>
        <fullName evidence="2">Uncharacterized protein</fullName>
    </submittedName>
</protein>
<dbReference type="SMART" id="SM00015">
    <property type="entry name" value="IQ"/>
    <property type="match status" value="3"/>
</dbReference>
<evidence type="ECO:0000313" key="5">
    <source>
        <dbReference type="EMBL" id="CAD8514744.1"/>
    </source>
</evidence>
<dbReference type="InterPro" id="IPR000048">
    <property type="entry name" value="IQ_motif_EF-hand-BS"/>
</dbReference>
<dbReference type="SUPFAM" id="SSF52540">
    <property type="entry name" value="P-loop containing nucleoside triphosphate hydrolases"/>
    <property type="match status" value="1"/>
</dbReference>
<name>A0A6U0N354_MICPS</name>